<accession>A0A4D6N1F0</accession>
<protein>
    <submittedName>
        <fullName evidence="2">Uncharacterized protein</fullName>
    </submittedName>
</protein>
<evidence type="ECO:0000313" key="3">
    <source>
        <dbReference type="Proteomes" id="UP000501690"/>
    </source>
</evidence>
<organism evidence="2 3">
    <name type="scientific">Vigna unguiculata</name>
    <name type="common">Cowpea</name>
    <dbReference type="NCBI Taxonomy" id="3917"/>
    <lineage>
        <taxon>Eukaryota</taxon>
        <taxon>Viridiplantae</taxon>
        <taxon>Streptophyta</taxon>
        <taxon>Embryophyta</taxon>
        <taxon>Tracheophyta</taxon>
        <taxon>Spermatophyta</taxon>
        <taxon>Magnoliopsida</taxon>
        <taxon>eudicotyledons</taxon>
        <taxon>Gunneridae</taxon>
        <taxon>Pentapetalae</taxon>
        <taxon>rosids</taxon>
        <taxon>fabids</taxon>
        <taxon>Fabales</taxon>
        <taxon>Fabaceae</taxon>
        <taxon>Papilionoideae</taxon>
        <taxon>50 kb inversion clade</taxon>
        <taxon>NPAAA clade</taxon>
        <taxon>indigoferoid/millettioid clade</taxon>
        <taxon>Phaseoleae</taxon>
        <taxon>Vigna</taxon>
    </lineage>
</organism>
<name>A0A4D6N1F0_VIGUN</name>
<proteinExistence type="predicted"/>
<dbReference type="Proteomes" id="UP000501690">
    <property type="component" value="Linkage Group LG9"/>
</dbReference>
<feature type="region of interest" description="Disordered" evidence="1">
    <location>
        <begin position="1"/>
        <end position="21"/>
    </location>
</feature>
<feature type="compositionally biased region" description="Acidic residues" evidence="1">
    <location>
        <begin position="10"/>
        <end position="21"/>
    </location>
</feature>
<sequence length="74" mass="8339">MVEGVSEGYTEVDVDEEGDNEDDGIEEIVHEPDEFDVSSWDESVGDSFNEEELVDVSIHNEDDQDDSWEGNDDV</sequence>
<evidence type="ECO:0000256" key="1">
    <source>
        <dbReference type="SAM" id="MobiDB-lite"/>
    </source>
</evidence>
<evidence type="ECO:0000313" key="2">
    <source>
        <dbReference type="EMBL" id="QCE07098.1"/>
    </source>
</evidence>
<dbReference type="AlphaFoldDB" id="A0A4D6N1F0"/>
<gene>
    <name evidence="2" type="ORF">DEO72_LG9g2114</name>
</gene>
<dbReference type="EMBL" id="CP039353">
    <property type="protein sequence ID" value="QCE07098.1"/>
    <property type="molecule type" value="Genomic_DNA"/>
</dbReference>
<keyword evidence="3" id="KW-1185">Reference proteome</keyword>
<reference evidence="2 3" key="1">
    <citation type="submission" date="2019-04" db="EMBL/GenBank/DDBJ databases">
        <title>An improved genome assembly and genetic linkage map for asparagus bean, Vigna unguiculata ssp. sesquipedialis.</title>
        <authorList>
            <person name="Xia Q."/>
            <person name="Zhang R."/>
            <person name="Dong Y."/>
        </authorList>
    </citation>
    <scope>NUCLEOTIDE SEQUENCE [LARGE SCALE GENOMIC DNA]</scope>
    <source>
        <tissue evidence="2">Leaf</tissue>
    </source>
</reference>